<dbReference type="KEGG" id="bsan:CHH28_02145"/>
<dbReference type="AlphaFoldDB" id="A0A222FG33"/>
<dbReference type="GO" id="GO:0016491">
    <property type="term" value="F:oxidoreductase activity"/>
    <property type="evidence" value="ECO:0007669"/>
    <property type="project" value="UniProtKB-KW"/>
</dbReference>
<dbReference type="Proteomes" id="UP000202440">
    <property type="component" value="Chromosome"/>
</dbReference>
<gene>
    <name evidence="8" type="ORF">CHH28_02145</name>
</gene>
<dbReference type="Pfam" id="PF13434">
    <property type="entry name" value="Lys_Orn_oxgnase"/>
    <property type="match status" value="1"/>
</dbReference>
<reference evidence="8 9" key="1">
    <citation type="submission" date="2017-07" db="EMBL/GenBank/DDBJ databases">
        <title>Annotated genome sequence of Bacterioplanes sanyensis isolated from Red Sea.</title>
        <authorList>
            <person name="Rehman Z.U."/>
        </authorList>
    </citation>
    <scope>NUCLEOTIDE SEQUENCE [LARGE SCALE GENOMIC DNA]</scope>
    <source>
        <strain evidence="8 9">NV9</strain>
    </source>
</reference>
<dbReference type="InterPro" id="IPR025700">
    <property type="entry name" value="Lys/Orn_oxygenase"/>
</dbReference>
<proteinExistence type="inferred from homology"/>
<keyword evidence="4" id="KW-0285">Flavoprotein</keyword>
<keyword evidence="7" id="KW-0560">Oxidoreductase</keyword>
<evidence type="ECO:0000313" key="9">
    <source>
        <dbReference type="Proteomes" id="UP000202440"/>
    </source>
</evidence>
<dbReference type="RefSeq" id="WP_094058764.1">
    <property type="nucleotide sequence ID" value="NZ_CP022530.1"/>
</dbReference>
<dbReference type="PANTHER" id="PTHR42802">
    <property type="entry name" value="MONOOXYGENASE"/>
    <property type="match status" value="1"/>
</dbReference>
<comment type="cofactor">
    <cofactor evidence="1">
        <name>FAD</name>
        <dbReference type="ChEBI" id="CHEBI:57692"/>
    </cofactor>
</comment>
<keyword evidence="5" id="KW-0274">FAD</keyword>
<evidence type="ECO:0000256" key="5">
    <source>
        <dbReference type="ARBA" id="ARBA00022827"/>
    </source>
</evidence>
<accession>A0A222FG33</accession>
<keyword evidence="6" id="KW-0521">NADP</keyword>
<comment type="pathway">
    <text evidence="2">Siderophore biosynthesis.</text>
</comment>
<evidence type="ECO:0000256" key="2">
    <source>
        <dbReference type="ARBA" id="ARBA00004924"/>
    </source>
</evidence>
<evidence type="ECO:0000256" key="6">
    <source>
        <dbReference type="ARBA" id="ARBA00022857"/>
    </source>
</evidence>
<keyword evidence="9" id="KW-1185">Reference proteome</keyword>
<evidence type="ECO:0000256" key="1">
    <source>
        <dbReference type="ARBA" id="ARBA00001974"/>
    </source>
</evidence>
<comment type="similarity">
    <text evidence="3">Belongs to the lysine N(6)-hydroxylase/L-ornithine N(5)-oxygenase family.</text>
</comment>
<dbReference type="InterPro" id="IPR036188">
    <property type="entry name" value="FAD/NAD-bd_sf"/>
</dbReference>
<evidence type="ECO:0000256" key="7">
    <source>
        <dbReference type="ARBA" id="ARBA00023002"/>
    </source>
</evidence>
<dbReference type="OrthoDB" id="7527071at2"/>
<evidence type="ECO:0000256" key="4">
    <source>
        <dbReference type="ARBA" id="ARBA00022630"/>
    </source>
</evidence>
<name>A0A222FG33_9GAMM</name>
<evidence type="ECO:0000256" key="3">
    <source>
        <dbReference type="ARBA" id="ARBA00007588"/>
    </source>
</evidence>
<protein>
    <submittedName>
        <fullName evidence="8">Alcaligin biosynthesis protein</fullName>
    </submittedName>
</protein>
<dbReference type="Gene3D" id="3.50.50.60">
    <property type="entry name" value="FAD/NAD(P)-binding domain"/>
    <property type="match status" value="1"/>
</dbReference>
<organism evidence="8 9">
    <name type="scientific">Bacterioplanes sanyensis</name>
    <dbReference type="NCBI Taxonomy" id="1249553"/>
    <lineage>
        <taxon>Bacteria</taxon>
        <taxon>Pseudomonadati</taxon>
        <taxon>Pseudomonadota</taxon>
        <taxon>Gammaproteobacteria</taxon>
        <taxon>Oceanospirillales</taxon>
        <taxon>Oceanospirillaceae</taxon>
        <taxon>Bacterioplanes</taxon>
    </lineage>
</organism>
<dbReference type="SUPFAM" id="SSF51905">
    <property type="entry name" value="FAD/NAD(P)-binding domain"/>
    <property type="match status" value="1"/>
</dbReference>
<dbReference type="PANTHER" id="PTHR42802:SF1">
    <property type="entry name" value="L-ORNITHINE N(5)-MONOOXYGENASE"/>
    <property type="match status" value="1"/>
</dbReference>
<dbReference type="EMBL" id="CP022530">
    <property type="protein sequence ID" value="ASP37546.1"/>
    <property type="molecule type" value="Genomic_DNA"/>
</dbReference>
<sequence>MSTIYDYIGIGLGPFNLSLACLLQPLPNTRGVFLDQRSEFNWHPGLMLDDAHLQTPFMSDLVTLADPTHPLSFLNYAKQQGKLYSFYIREDFFLLRKEYNQYCRWAIEQLDNVAFNQRVSEVHYSEQEQCYLVHCEQLEQGNVTAHSVLKAKKIIVGTGPAPHWPANAQASERCSHASGYLYRKQHIQQAKRITLVGGGQSAAEIYYDLLQDIHQYGYELHWLTRSPRFFPLEYSKLTLEMTSPEYVDYFHALPAEQRDQLIQQQKNLYKGINQSLINDIFDLLYRLRLEAPVNTRLLTHSRLEQVFESADQLRLRCQHTELNQSFEVATDQLILATGYARQWPEFLQPVHARICWDQQGRPDVQRNYSIDVQGNEIFVQNLELNTHGFVTPDLGMACYRNSWLVRAITGVEHYPIEQRIAFQDFTIPSDWQLPAHNNAAEKECSA</sequence>
<evidence type="ECO:0000313" key="8">
    <source>
        <dbReference type="EMBL" id="ASP37546.1"/>
    </source>
</evidence>